<dbReference type="InterPro" id="IPR042099">
    <property type="entry name" value="ANL_N_sf"/>
</dbReference>
<dbReference type="InterPro" id="IPR025110">
    <property type="entry name" value="AMP-bd_C"/>
</dbReference>
<dbReference type="CDD" id="cd04433">
    <property type="entry name" value="AFD_class_I"/>
    <property type="match status" value="1"/>
</dbReference>
<feature type="domain" description="AMP-dependent synthetase/ligase" evidence="1">
    <location>
        <begin position="35"/>
        <end position="383"/>
    </location>
</feature>
<dbReference type="Proteomes" id="UP001141259">
    <property type="component" value="Unassembled WGS sequence"/>
</dbReference>
<dbReference type="InterPro" id="IPR000873">
    <property type="entry name" value="AMP-dep_synth/lig_dom"/>
</dbReference>
<dbReference type="GO" id="GO:0016878">
    <property type="term" value="F:acid-thiol ligase activity"/>
    <property type="evidence" value="ECO:0007669"/>
    <property type="project" value="UniProtKB-ARBA"/>
</dbReference>
<dbReference type="PANTHER" id="PTHR43767">
    <property type="entry name" value="LONG-CHAIN-FATTY-ACID--COA LIGASE"/>
    <property type="match status" value="1"/>
</dbReference>
<proteinExistence type="predicted"/>
<dbReference type="PANTHER" id="PTHR43767:SF1">
    <property type="entry name" value="NONRIBOSOMAL PEPTIDE SYNTHASE PES1 (EUROFUNG)-RELATED"/>
    <property type="match status" value="1"/>
</dbReference>
<organism evidence="3 4">
    <name type="scientific">Umezawaea endophytica</name>
    <dbReference type="NCBI Taxonomy" id="1654476"/>
    <lineage>
        <taxon>Bacteria</taxon>
        <taxon>Bacillati</taxon>
        <taxon>Actinomycetota</taxon>
        <taxon>Actinomycetes</taxon>
        <taxon>Pseudonocardiales</taxon>
        <taxon>Pseudonocardiaceae</taxon>
        <taxon>Umezawaea</taxon>
    </lineage>
</organism>
<evidence type="ECO:0000259" key="2">
    <source>
        <dbReference type="Pfam" id="PF13193"/>
    </source>
</evidence>
<keyword evidence="3" id="KW-0436">Ligase</keyword>
<evidence type="ECO:0000259" key="1">
    <source>
        <dbReference type="Pfam" id="PF00501"/>
    </source>
</evidence>
<dbReference type="AlphaFoldDB" id="A0A9X2VFC3"/>
<dbReference type="InterPro" id="IPR045851">
    <property type="entry name" value="AMP-bd_C_sf"/>
</dbReference>
<evidence type="ECO:0000313" key="4">
    <source>
        <dbReference type="Proteomes" id="UP001141259"/>
    </source>
</evidence>
<dbReference type="SUPFAM" id="SSF56801">
    <property type="entry name" value="Acetyl-CoA synthetase-like"/>
    <property type="match status" value="1"/>
</dbReference>
<feature type="domain" description="AMP-binding enzyme C-terminal" evidence="2">
    <location>
        <begin position="434"/>
        <end position="510"/>
    </location>
</feature>
<dbReference type="Gene3D" id="3.30.300.30">
    <property type="match status" value="1"/>
</dbReference>
<dbReference type="Pfam" id="PF13193">
    <property type="entry name" value="AMP-binding_C"/>
    <property type="match status" value="1"/>
</dbReference>
<comment type="caution">
    <text evidence="3">The sequence shown here is derived from an EMBL/GenBank/DDBJ whole genome shotgun (WGS) entry which is preliminary data.</text>
</comment>
<sequence length="521" mass="54453">MTATAVHDLVPADLRRRWAGLGLYPDRDLYDLFSVQAFLHPERLAVIDDEGGLTYADLNALALRVAAALRGRGVEPGDVVATQLANSRYACAVDLAVAALGGVVLPFPVGRGTREARSLIGRSGAVAAVVDPAAVAHVGALAAELPALRHVLAPHELVAGPAHGFVPVRSDPDGPARVLVSSGSESEPKMVLYSHNALLGGRGAFVGRLIPPGGELRALFLVPLASSFGSNGTTVTLARHGGTVVAQAKFSPEGTLDLIERARPTHLFGVPTMFRMLLDNPRLAETDLSSIRVIAPGGAQLDAVTAAACREAFDCVVVNVYGSADGVNCHTALDDPPERTTGAGRPNPAVAEIRIVDDALSILPDGEVGEIVARGPMTPMRYLGDGDLNALHRTPDGWVRTGDLGVIDADGYLDVVGRRKDIVIRGGDNISPVEVEQLLVGHPGVRDAACVGVPDELMGERLCACLVVADGEVVTVDGLGTFLGAAGLARYKHPERLVLLDELPLSPAGKVDKDALRRRIG</sequence>
<protein>
    <submittedName>
        <fullName evidence="3">Acyl--CoA ligase</fullName>
    </submittedName>
</protein>
<keyword evidence="4" id="KW-1185">Reference proteome</keyword>
<name>A0A9X2VFC3_9PSEU</name>
<dbReference type="RefSeq" id="WP_259620939.1">
    <property type="nucleotide sequence ID" value="NZ_JANYMP010000001.1"/>
</dbReference>
<reference evidence="3" key="1">
    <citation type="submission" date="2022-08" db="EMBL/GenBank/DDBJ databases">
        <authorList>
            <person name="Tistechok S."/>
            <person name="Samborskyy M."/>
            <person name="Roman I."/>
        </authorList>
    </citation>
    <scope>NUCLEOTIDE SEQUENCE</scope>
    <source>
        <strain evidence="3">DSM 103496</strain>
    </source>
</reference>
<dbReference type="InterPro" id="IPR050237">
    <property type="entry name" value="ATP-dep_AMP-bd_enzyme"/>
</dbReference>
<gene>
    <name evidence="3" type="ORF">NZH93_01035</name>
</gene>
<dbReference type="EMBL" id="JANYMP010000001">
    <property type="protein sequence ID" value="MCS7475422.1"/>
    <property type="molecule type" value="Genomic_DNA"/>
</dbReference>
<accession>A0A9X2VFC3</accession>
<evidence type="ECO:0000313" key="3">
    <source>
        <dbReference type="EMBL" id="MCS7475422.1"/>
    </source>
</evidence>
<dbReference type="Gene3D" id="3.40.50.12780">
    <property type="entry name" value="N-terminal domain of ligase-like"/>
    <property type="match status" value="1"/>
</dbReference>
<dbReference type="Pfam" id="PF00501">
    <property type="entry name" value="AMP-binding"/>
    <property type="match status" value="1"/>
</dbReference>